<dbReference type="InterPro" id="IPR036291">
    <property type="entry name" value="NAD(P)-bd_dom_sf"/>
</dbReference>
<dbReference type="RefSeq" id="XP_007398410.1">
    <property type="nucleotide sequence ID" value="XM_007398348.1"/>
</dbReference>
<sequence length="90" mass="10662">MVNVSRTDAHTFGPRYSVYSTSKLAVLRFAEFVNVDYGAQGVLVDMPELVTYNKIVWLVRERYDWLVEWTLDGSWRRWLRRSRRSLTGMS</sequence>
<gene>
    <name evidence="1" type="ORF">PHACADRAFT_260228</name>
</gene>
<evidence type="ECO:0000313" key="2">
    <source>
        <dbReference type="Proteomes" id="UP000008370"/>
    </source>
</evidence>
<dbReference type="KEGG" id="pco:PHACADRAFT_260228"/>
<evidence type="ECO:0000313" key="1">
    <source>
        <dbReference type="EMBL" id="EKM53730.1"/>
    </source>
</evidence>
<dbReference type="InParanoid" id="K5W3M5"/>
<dbReference type="AlphaFoldDB" id="K5W3M5"/>
<name>K5W3M5_PHACS</name>
<keyword evidence="2" id="KW-1185">Reference proteome</keyword>
<dbReference type="SUPFAM" id="SSF51735">
    <property type="entry name" value="NAD(P)-binding Rossmann-fold domains"/>
    <property type="match status" value="1"/>
</dbReference>
<proteinExistence type="predicted"/>
<organism evidence="1 2">
    <name type="scientific">Phanerochaete carnosa (strain HHB-10118-sp)</name>
    <name type="common">White-rot fungus</name>
    <name type="synonym">Peniophora carnosa</name>
    <dbReference type="NCBI Taxonomy" id="650164"/>
    <lineage>
        <taxon>Eukaryota</taxon>
        <taxon>Fungi</taxon>
        <taxon>Dikarya</taxon>
        <taxon>Basidiomycota</taxon>
        <taxon>Agaricomycotina</taxon>
        <taxon>Agaricomycetes</taxon>
        <taxon>Polyporales</taxon>
        <taxon>Phanerochaetaceae</taxon>
        <taxon>Phanerochaete</taxon>
    </lineage>
</organism>
<reference evidence="1 2" key="1">
    <citation type="journal article" date="2012" name="BMC Genomics">
        <title>Comparative genomics of the white-rot fungi, Phanerochaete carnosa and P. chrysosporium, to elucidate the genetic basis of the distinct wood types they colonize.</title>
        <authorList>
            <person name="Suzuki H."/>
            <person name="MacDonald J."/>
            <person name="Syed K."/>
            <person name="Salamov A."/>
            <person name="Hori C."/>
            <person name="Aerts A."/>
            <person name="Henrissat B."/>
            <person name="Wiebenga A."/>
            <person name="vanKuyk P.A."/>
            <person name="Barry K."/>
            <person name="Lindquist E."/>
            <person name="LaButti K."/>
            <person name="Lapidus A."/>
            <person name="Lucas S."/>
            <person name="Coutinho P."/>
            <person name="Gong Y."/>
            <person name="Samejima M."/>
            <person name="Mahadevan R."/>
            <person name="Abou-Zaid M."/>
            <person name="de Vries R.P."/>
            <person name="Igarashi K."/>
            <person name="Yadav J.S."/>
            <person name="Grigoriev I.V."/>
            <person name="Master E.R."/>
        </authorList>
    </citation>
    <scope>NUCLEOTIDE SEQUENCE [LARGE SCALE GENOMIC DNA]</scope>
    <source>
        <strain evidence="1 2">HHB-10118-sp</strain>
    </source>
</reference>
<accession>K5W3M5</accession>
<dbReference type="Proteomes" id="UP000008370">
    <property type="component" value="Unassembled WGS sequence"/>
</dbReference>
<dbReference type="HOGENOM" id="CLU_2441594_0_0_1"/>
<protein>
    <submittedName>
        <fullName evidence="1">Uncharacterized protein</fullName>
    </submittedName>
</protein>
<dbReference type="EMBL" id="JH930474">
    <property type="protein sequence ID" value="EKM53730.1"/>
    <property type="molecule type" value="Genomic_DNA"/>
</dbReference>
<dbReference type="OrthoDB" id="1933717at2759"/>
<dbReference type="GeneID" id="18917669"/>